<protein>
    <submittedName>
        <fullName evidence="2">Uncharacterized protein</fullName>
    </submittedName>
</protein>
<keyword evidence="3" id="KW-1185">Reference proteome</keyword>
<organism evidence="2 3">
    <name type="scientific">Natronosalvus hydrolyticus</name>
    <dbReference type="NCBI Taxonomy" id="2979988"/>
    <lineage>
        <taxon>Archaea</taxon>
        <taxon>Methanobacteriati</taxon>
        <taxon>Methanobacteriota</taxon>
        <taxon>Stenosarchaea group</taxon>
        <taxon>Halobacteria</taxon>
        <taxon>Halobacteriales</taxon>
        <taxon>Natrialbaceae</taxon>
        <taxon>Natronosalvus</taxon>
    </lineage>
</organism>
<sequence>MAEILILTILAALVGLYSLLPPHKQLRLRYGAGPKTKTLLAALASLIILFSLTDSFLQHNYPEHTLTAGEFYTSTFFLLEAFQIIATLGIVSVFLNLLVLKTPTISNTAYFNEKIRELLNKEDYTTVIELLNDHYDELFHPDNNRYSEILDTVDTGLQRRGIIQEIADYHPDFALRVIEDQHLDTISRKTFVSNYLETLFKNETSILYRELWDTQAMKKGHQYRYNIPENNRLLKALFDDCEIAADLDVYNPIRNVVFDHLREQEKKDYDEYNDFDIKYGPSPDRSTFQDPLVAAVHFYDIMVTEALYQGIDWHMNLYDFDSFTARICRNFETTENTDLTSEFPNKYAYILHEIVWRARRWGECGAEDLDQLDLDLEHTDRRHENTNIVKSTIRCLTKCGRLILSNDEIPEEFKEWVSKDIYCLYFKFVLSDDPEAQRYGVVMADCFEEQMNRRDEGDEFRRVFYRHLTIEDGIMRSNVLYREGGVSELEDLKKQIKPSSTS</sequence>
<dbReference type="AlphaFoldDB" id="A0AAP2ZBN1"/>
<evidence type="ECO:0000313" key="2">
    <source>
        <dbReference type="EMBL" id="MCU4753004.1"/>
    </source>
</evidence>
<evidence type="ECO:0000313" key="3">
    <source>
        <dbReference type="Proteomes" id="UP001321047"/>
    </source>
</evidence>
<name>A0AAP2ZBN1_9EURY</name>
<feature type="transmembrane region" description="Helical" evidence="1">
    <location>
        <begin position="38"/>
        <end position="57"/>
    </location>
</feature>
<accession>A0AAP2ZBN1</accession>
<gene>
    <name evidence="2" type="ORF">OB919_13630</name>
</gene>
<proteinExistence type="predicted"/>
<evidence type="ECO:0000256" key="1">
    <source>
        <dbReference type="SAM" id="Phobius"/>
    </source>
</evidence>
<dbReference type="RefSeq" id="WP_342809325.1">
    <property type="nucleotide sequence ID" value="NZ_JAOPJZ010000011.1"/>
</dbReference>
<feature type="transmembrane region" description="Helical" evidence="1">
    <location>
        <begin position="77"/>
        <end position="100"/>
    </location>
</feature>
<keyword evidence="1" id="KW-0472">Membrane</keyword>
<dbReference type="EMBL" id="JAOPJZ010000011">
    <property type="protein sequence ID" value="MCU4753004.1"/>
    <property type="molecule type" value="Genomic_DNA"/>
</dbReference>
<keyword evidence="1" id="KW-0812">Transmembrane</keyword>
<dbReference type="Proteomes" id="UP001321047">
    <property type="component" value="Unassembled WGS sequence"/>
</dbReference>
<reference evidence="2 3" key="1">
    <citation type="submission" date="2022-09" db="EMBL/GenBank/DDBJ databases">
        <title>Enrichment on poylsaccharides allowed isolation of novel metabolic and taxonomic groups of Haloarchaea.</title>
        <authorList>
            <person name="Sorokin D.Y."/>
            <person name="Elcheninov A.G."/>
            <person name="Khizhniak T.V."/>
            <person name="Kolganova T.V."/>
            <person name="Kublanov I.V."/>
        </authorList>
    </citation>
    <scope>NUCLEOTIDE SEQUENCE [LARGE SCALE GENOMIC DNA]</scope>
    <source>
        <strain evidence="2 3">AArc-curdl1</strain>
    </source>
</reference>
<comment type="caution">
    <text evidence="2">The sequence shown here is derived from an EMBL/GenBank/DDBJ whole genome shotgun (WGS) entry which is preliminary data.</text>
</comment>
<keyword evidence="1" id="KW-1133">Transmembrane helix</keyword>